<dbReference type="Pfam" id="PF13966">
    <property type="entry name" value="zf-RVT"/>
    <property type="match status" value="1"/>
</dbReference>
<keyword evidence="1" id="KW-0227">DNA damage</keyword>
<gene>
    <name evidence="4" type="ORF">ACH5RR_019221</name>
</gene>
<evidence type="ECO:0000256" key="1">
    <source>
        <dbReference type="RuleBase" id="RU367072"/>
    </source>
</evidence>
<feature type="domain" description="MMS19 N-terminal" evidence="3">
    <location>
        <begin position="16"/>
        <end position="142"/>
    </location>
</feature>
<dbReference type="Proteomes" id="UP001630127">
    <property type="component" value="Unassembled WGS sequence"/>
</dbReference>
<keyword evidence="1" id="KW-0234">DNA repair</keyword>
<dbReference type="GO" id="GO:0097361">
    <property type="term" value="C:cytosolic [4Fe-4S] assembly targeting complex"/>
    <property type="evidence" value="ECO:0007669"/>
    <property type="project" value="UniProtKB-UniRule"/>
</dbReference>
<reference evidence="4 5" key="1">
    <citation type="submission" date="2024-11" db="EMBL/GenBank/DDBJ databases">
        <title>A near-complete genome assembly of Cinchona calisaya.</title>
        <authorList>
            <person name="Lian D.C."/>
            <person name="Zhao X.W."/>
            <person name="Wei L."/>
        </authorList>
    </citation>
    <scope>NUCLEOTIDE SEQUENCE [LARGE SCALE GENOMIC DNA]</scope>
    <source>
        <tissue evidence="4">Nenye</tissue>
    </source>
</reference>
<proteinExistence type="inferred from homology"/>
<dbReference type="InterPro" id="IPR026960">
    <property type="entry name" value="RVT-Znf"/>
</dbReference>
<comment type="function">
    <text evidence="1">Key component of the cytosolic iron-sulfur protein assembly (CIA) complex, a multiprotein complex that mediates the incorporation of iron-sulfur cluster into apoproteins specifically involved in DNA metabolism and genomic integrity. In the CIA complex, MMS19 acts as an adapter between early-acting CIA components and a subset of cellular target iron-sulfur proteins.</text>
</comment>
<evidence type="ECO:0000259" key="3">
    <source>
        <dbReference type="Pfam" id="PF14500"/>
    </source>
</evidence>
<dbReference type="AlphaFoldDB" id="A0ABD2ZSD7"/>
<keyword evidence="1" id="KW-0539">Nucleus</keyword>
<name>A0ABD2ZSD7_9GENT</name>
<evidence type="ECO:0000259" key="2">
    <source>
        <dbReference type="Pfam" id="PF13966"/>
    </source>
</evidence>
<feature type="domain" description="Reverse transcriptase zinc-binding" evidence="2">
    <location>
        <begin position="281"/>
        <end position="357"/>
    </location>
</feature>
<keyword evidence="5" id="KW-1185">Reference proteome</keyword>
<dbReference type="GO" id="GO:0006281">
    <property type="term" value="P:DNA repair"/>
    <property type="evidence" value="ECO:0007669"/>
    <property type="project" value="UniProtKB-UniRule"/>
</dbReference>
<sequence length="364" mass="42066">MLNLHVLYLGQHDWKSDELFYTICESMEEEVYPPCLVFSFHTVQDAAQLFPSSSSPCAKYACDLFEILSRYFPIHNTHPKGECMGFSREEPSKAVFLASSSAPFFEPSTIPWLIDKLYPSPPLTKVESFKYISYCASNKNQESDKATSFEKIVIEKIVYLMSYGYPAMPLLKIRADYEIGITRESNMLRIIRKESKNTDVFIELSKFKSLNMRNGIQRPLNLGEEELKVADLIDEDSGWDVSKLPFCLRPKLISVIETIPRQTEHDTEDSIRWRDSAVGEFSSKSVLRMIQKPKDILRCADWNWKIPNSSRVKLFLWQISHNRLPTSEYLHQRNIWPDPSCPLRGNGIENIDHLMCKYAAALKL</sequence>
<comment type="similarity">
    <text evidence="1">Belongs to the MET18/MMS19 family.</text>
</comment>
<accession>A0ABD2ZSD7</accession>
<evidence type="ECO:0000313" key="4">
    <source>
        <dbReference type="EMBL" id="KAL3521072.1"/>
    </source>
</evidence>
<dbReference type="EMBL" id="JBJUIK010000008">
    <property type="protein sequence ID" value="KAL3521072.1"/>
    <property type="molecule type" value="Genomic_DNA"/>
</dbReference>
<dbReference type="Pfam" id="PF14500">
    <property type="entry name" value="MMS19_N"/>
    <property type="match status" value="1"/>
</dbReference>
<dbReference type="InterPro" id="IPR039920">
    <property type="entry name" value="MMS19"/>
</dbReference>
<dbReference type="GO" id="GO:0016226">
    <property type="term" value="P:iron-sulfur cluster assembly"/>
    <property type="evidence" value="ECO:0007669"/>
    <property type="project" value="UniProtKB-UniRule"/>
</dbReference>
<dbReference type="PANTHER" id="PTHR12891">
    <property type="entry name" value="DNA REPAIR/TRANSCRIPTION PROTEIN MET18/MMS19"/>
    <property type="match status" value="1"/>
</dbReference>
<comment type="caution">
    <text evidence="4">The sequence shown here is derived from an EMBL/GenBank/DDBJ whole genome shotgun (WGS) entry which is preliminary data.</text>
</comment>
<evidence type="ECO:0000313" key="5">
    <source>
        <dbReference type="Proteomes" id="UP001630127"/>
    </source>
</evidence>
<comment type="subcellular location">
    <subcellularLocation>
        <location evidence="1">Nucleus</location>
    </subcellularLocation>
</comment>
<organism evidence="4 5">
    <name type="scientific">Cinchona calisaya</name>
    <dbReference type="NCBI Taxonomy" id="153742"/>
    <lineage>
        <taxon>Eukaryota</taxon>
        <taxon>Viridiplantae</taxon>
        <taxon>Streptophyta</taxon>
        <taxon>Embryophyta</taxon>
        <taxon>Tracheophyta</taxon>
        <taxon>Spermatophyta</taxon>
        <taxon>Magnoliopsida</taxon>
        <taxon>eudicotyledons</taxon>
        <taxon>Gunneridae</taxon>
        <taxon>Pentapetalae</taxon>
        <taxon>asterids</taxon>
        <taxon>lamiids</taxon>
        <taxon>Gentianales</taxon>
        <taxon>Rubiaceae</taxon>
        <taxon>Cinchonoideae</taxon>
        <taxon>Cinchoneae</taxon>
        <taxon>Cinchona</taxon>
    </lineage>
</organism>
<dbReference type="GO" id="GO:0051604">
    <property type="term" value="P:protein maturation"/>
    <property type="evidence" value="ECO:0007669"/>
    <property type="project" value="UniProtKB-UniRule"/>
</dbReference>
<dbReference type="InterPro" id="IPR029240">
    <property type="entry name" value="MMS19_N"/>
</dbReference>
<dbReference type="PANTHER" id="PTHR12891:SF0">
    <property type="entry name" value="MMS19 NUCLEOTIDE EXCISION REPAIR PROTEIN HOMOLOG"/>
    <property type="match status" value="1"/>
</dbReference>
<dbReference type="GO" id="GO:0005634">
    <property type="term" value="C:nucleus"/>
    <property type="evidence" value="ECO:0007669"/>
    <property type="project" value="UniProtKB-SubCell"/>
</dbReference>
<protein>
    <recommendedName>
        <fullName evidence="1">MMS19 nucleotide excision repair protein</fullName>
    </recommendedName>
</protein>